<dbReference type="Proteomes" id="UP001174936">
    <property type="component" value="Unassembled WGS sequence"/>
</dbReference>
<protein>
    <recommendedName>
        <fullName evidence="3">F-box domain-containing protein</fullName>
    </recommendedName>
</protein>
<keyword evidence="2" id="KW-1185">Reference proteome</keyword>
<evidence type="ECO:0008006" key="3">
    <source>
        <dbReference type="Google" id="ProtNLM"/>
    </source>
</evidence>
<accession>A0AA39YD78</accession>
<gene>
    <name evidence="1" type="ORF">B0T16DRAFT_136313</name>
</gene>
<proteinExistence type="predicted"/>
<evidence type="ECO:0000313" key="2">
    <source>
        <dbReference type="Proteomes" id="UP001174936"/>
    </source>
</evidence>
<evidence type="ECO:0000313" key="1">
    <source>
        <dbReference type="EMBL" id="KAK0649735.1"/>
    </source>
</evidence>
<comment type="caution">
    <text evidence="1">The sequence shown here is derived from an EMBL/GenBank/DDBJ whole genome shotgun (WGS) entry which is preliminary data.</text>
</comment>
<organism evidence="1 2">
    <name type="scientific">Cercophora newfieldiana</name>
    <dbReference type="NCBI Taxonomy" id="92897"/>
    <lineage>
        <taxon>Eukaryota</taxon>
        <taxon>Fungi</taxon>
        <taxon>Dikarya</taxon>
        <taxon>Ascomycota</taxon>
        <taxon>Pezizomycotina</taxon>
        <taxon>Sordariomycetes</taxon>
        <taxon>Sordariomycetidae</taxon>
        <taxon>Sordariales</taxon>
        <taxon>Lasiosphaeriaceae</taxon>
        <taxon>Cercophora</taxon>
    </lineage>
</organism>
<dbReference type="AlphaFoldDB" id="A0AA39YD78"/>
<dbReference type="InterPro" id="IPR036047">
    <property type="entry name" value="F-box-like_dom_sf"/>
</dbReference>
<sequence>MDPLVARSFHNVTRSPLCRLPEELLLKIMTRLAEGDSNLQTLQNLRSTSRLFLRLSYSPELRHGYPRTSPKFDPNEHFRPWPAVRIHPVASPHWMESLCSVCKANNLKFRGLNVGNSAYCHHCREPHHSAYFCNEDRQRVGRRLCIADKACVGYSGAVRLCKHKSIRWRKSWLQLGEADPRRLKLLSCDDPSHIPGHHDDGFFRTSGDNLAPSVFIEVIKSHLGKREVWVKQLLLEWTGHMRLPDHGDCEEGRQFTSIEMARLLEDFRQDAARFIVPRSTPDCLPEMRCFDPSRCSCLYYPGEESVPGGWHRAPLQSSLFQSCRADPALRLPALAPNSQDSAVPAQGKIGSHTSRTVLGAAFRPVGSGPSSFQRVYGTTITIDPCADNSRCLRITYQRIIPLYNSRPGRKWPPVEKWPRVVPQPWFEAVDPDSHRGFEGAAREQHDGLWCGEDPSCPNYYQYLERPLLRECGRKLCELQPDSREWLDSRIEYHARKAKTGTSVFESPLKNGCGKYR</sequence>
<name>A0AA39YD78_9PEZI</name>
<reference evidence="1" key="1">
    <citation type="submission" date="2023-06" db="EMBL/GenBank/DDBJ databases">
        <title>Genome-scale phylogeny and comparative genomics of the fungal order Sordariales.</title>
        <authorList>
            <consortium name="Lawrence Berkeley National Laboratory"/>
            <person name="Hensen N."/>
            <person name="Bonometti L."/>
            <person name="Westerberg I."/>
            <person name="Brannstrom I.O."/>
            <person name="Guillou S."/>
            <person name="Cros-Aarteil S."/>
            <person name="Calhoun S."/>
            <person name="Haridas S."/>
            <person name="Kuo A."/>
            <person name="Mondo S."/>
            <person name="Pangilinan J."/>
            <person name="Riley R."/>
            <person name="Labutti K."/>
            <person name="Andreopoulos B."/>
            <person name="Lipzen A."/>
            <person name="Chen C."/>
            <person name="Yanf M."/>
            <person name="Daum C."/>
            <person name="Ng V."/>
            <person name="Clum A."/>
            <person name="Steindorff A."/>
            <person name="Ohm R."/>
            <person name="Martin F."/>
            <person name="Silar P."/>
            <person name="Natvig D."/>
            <person name="Lalanne C."/>
            <person name="Gautier V."/>
            <person name="Ament-Velasquez S.L."/>
            <person name="Kruys A."/>
            <person name="Hutchinson M.I."/>
            <person name="Powell A.J."/>
            <person name="Barry K."/>
            <person name="Miller A.N."/>
            <person name="Grigoriev I.V."/>
            <person name="Debuchy R."/>
            <person name="Gladieux P."/>
            <person name="Thoren M.H."/>
            <person name="Johannesson H."/>
        </authorList>
    </citation>
    <scope>NUCLEOTIDE SEQUENCE</scope>
    <source>
        <strain evidence="1">SMH2532-1</strain>
    </source>
</reference>
<dbReference type="SUPFAM" id="SSF81383">
    <property type="entry name" value="F-box domain"/>
    <property type="match status" value="1"/>
</dbReference>
<dbReference type="EMBL" id="JAULSV010000003">
    <property type="protein sequence ID" value="KAK0649735.1"/>
    <property type="molecule type" value="Genomic_DNA"/>
</dbReference>